<accession>A0ABU3P693</accession>
<dbReference type="InterPro" id="IPR017592">
    <property type="entry name" value="Pilus_assmbl_Flp-typ_CpaB"/>
</dbReference>
<gene>
    <name evidence="3" type="primary">cpaB</name>
    <name evidence="3" type="ORF">Q4T40_20760</name>
</gene>
<dbReference type="EMBL" id="JAUOZS010000001">
    <property type="protein sequence ID" value="MDT8903666.1"/>
    <property type="molecule type" value="Genomic_DNA"/>
</dbReference>
<evidence type="ECO:0000313" key="4">
    <source>
        <dbReference type="Proteomes" id="UP001254848"/>
    </source>
</evidence>
<dbReference type="InterPro" id="IPR013974">
    <property type="entry name" value="SAF"/>
</dbReference>
<evidence type="ECO:0000259" key="2">
    <source>
        <dbReference type="SMART" id="SM00858"/>
    </source>
</evidence>
<dbReference type="Pfam" id="PF16976">
    <property type="entry name" value="RcpC"/>
    <property type="match status" value="1"/>
</dbReference>
<evidence type="ECO:0000313" key="3">
    <source>
        <dbReference type="EMBL" id="MDT8903666.1"/>
    </source>
</evidence>
<dbReference type="NCBIfam" id="TIGR03177">
    <property type="entry name" value="pilus_cpaB"/>
    <property type="match status" value="1"/>
</dbReference>
<comment type="caution">
    <text evidence="3">The sequence shown here is derived from an EMBL/GenBank/DDBJ whole genome shotgun (WGS) entry which is preliminary data.</text>
</comment>
<protein>
    <submittedName>
        <fullName evidence="3">Flp pilus assembly protein CpaB</fullName>
    </submittedName>
</protein>
<organism evidence="3 4">
    <name type="scientific">Anaeroselena agilis</name>
    <dbReference type="NCBI Taxonomy" id="3063788"/>
    <lineage>
        <taxon>Bacteria</taxon>
        <taxon>Bacillati</taxon>
        <taxon>Bacillota</taxon>
        <taxon>Negativicutes</taxon>
        <taxon>Acetonemataceae</taxon>
        <taxon>Anaeroselena</taxon>
    </lineage>
</organism>
<reference evidence="3 4" key="1">
    <citation type="submission" date="2023-07" db="EMBL/GenBank/DDBJ databases">
        <title>The novel representative of Negativicutes class, Anaeroselena agilis gen. nov. sp. nov.</title>
        <authorList>
            <person name="Prokofeva M.I."/>
            <person name="Elcheninov A.G."/>
            <person name="Klyukina A."/>
            <person name="Kublanov I.V."/>
            <person name="Frolov E.N."/>
            <person name="Podosokorskaya O.A."/>
        </authorList>
    </citation>
    <scope>NUCLEOTIDE SEQUENCE [LARGE SCALE GENOMIC DNA]</scope>
    <source>
        <strain evidence="3 4">4137-cl</strain>
    </source>
</reference>
<proteinExistence type="predicted"/>
<name>A0ABU3P693_9FIRM</name>
<feature type="compositionally biased region" description="Low complexity" evidence="1">
    <location>
        <begin position="242"/>
        <end position="255"/>
    </location>
</feature>
<feature type="domain" description="SAF" evidence="2">
    <location>
        <begin position="40"/>
        <end position="102"/>
    </location>
</feature>
<dbReference type="InterPro" id="IPR031571">
    <property type="entry name" value="RcpC_dom"/>
</dbReference>
<dbReference type="SMART" id="SM00858">
    <property type="entry name" value="SAF"/>
    <property type="match status" value="1"/>
</dbReference>
<dbReference type="Pfam" id="PF08666">
    <property type="entry name" value="SAF"/>
    <property type="match status" value="1"/>
</dbReference>
<keyword evidence="4" id="KW-1185">Reference proteome</keyword>
<feature type="region of interest" description="Disordered" evidence="1">
    <location>
        <begin position="242"/>
        <end position="261"/>
    </location>
</feature>
<dbReference type="Gene3D" id="3.90.1210.10">
    <property type="entry name" value="Antifreeze-like/N-acetylneuraminic acid synthase C-terminal domain"/>
    <property type="match status" value="1"/>
</dbReference>
<sequence length="276" mass="28869">MAKLSPKGLVAVALVFSLAAAVLVYSYLKGLADQTVRQGLPVVVAKADIPPKTKMTADMLQVVNVPPEYIQPGAVQEVGKAVGAVVRDKIVAGEQITQRRLFIAGQSSGFTGIIPPDKRAVSVAVTEVTGVAGLVRPGDYVDVIVTFDTNIIGEHLSQIFLQNVRVLAVNRETETGAPEGAKKEASSKMTVTLAVSPDEAARLTVAEEKGKIRLVLRPYLPSDVMVVTNALKPRDIVNASAPPAAPQAATGGAAPAPSPKGIQVIRGTKTEMIPVN</sequence>
<dbReference type="CDD" id="cd11614">
    <property type="entry name" value="SAF_CpaB_FlgA_like"/>
    <property type="match status" value="1"/>
</dbReference>
<evidence type="ECO:0000256" key="1">
    <source>
        <dbReference type="SAM" id="MobiDB-lite"/>
    </source>
</evidence>
<dbReference type="Proteomes" id="UP001254848">
    <property type="component" value="Unassembled WGS sequence"/>
</dbReference>
<dbReference type="RefSeq" id="WP_413782115.1">
    <property type="nucleotide sequence ID" value="NZ_JAUOZS010000001.1"/>
</dbReference>